<comment type="caution">
    <text evidence="1">The sequence shown here is derived from an EMBL/GenBank/DDBJ whole genome shotgun (WGS) entry which is preliminary data.</text>
</comment>
<gene>
    <name evidence="1" type="ORF">VTL71DRAFT_13518</name>
</gene>
<keyword evidence="2" id="KW-1185">Reference proteome</keyword>
<dbReference type="Proteomes" id="UP001595075">
    <property type="component" value="Unassembled WGS sequence"/>
</dbReference>
<evidence type="ECO:0000313" key="1">
    <source>
        <dbReference type="EMBL" id="KAL2070492.1"/>
    </source>
</evidence>
<protein>
    <submittedName>
        <fullName evidence="1">Uncharacterized protein</fullName>
    </submittedName>
</protein>
<reference evidence="1 2" key="1">
    <citation type="journal article" date="2024" name="Commun. Biol.">
        <title>Comparative genomic analysis of thermophilic fungi reveals convergent evolutionary adaptations and gene losses.</title>
        <authorList>
            <person name="Steindorff A.S."/>
            <person name="Aguilar-Pontes M.V."/>
            <person name="Robinson A.J."/>
            <person name="Andreopoulos B."/>
            <person name="LaButti K."/>
            <person name="Kuo A."/>
            <person name="Mondo S."/>
            <person name="Riley R."/>
            <person name="Otillar R."/>
            <person name="Haridas S."/>
            <person name="Lipzen A."/>
            <person name="Grimwood J."/>
            <person name="Schmutz J."/>
            <person name="Clum A."/>
            <person name="Reid I.D."/>
            <person name="Moisan M.C."/>
            <person name="Butler G."/>
            <person name="Nguyen T.T.M."/>
            <person name="Dewar K."/>
            <person name="Conant G."/>
            <person name="Drula E."/>
            <person name="Henrissat B."/>
            <person name="Hansel C."/>
            <person name="Singer S."/>
            <person name="Hutchinson M.I."/>
            <person name="de Vries R.P."/>
            <person name="Natvig D.O."/>
            <person name="Powell A.J."/>
            <person name="Tsang A."/>
            <person name="Grigoriev I.V."/>
        </authorList>
    </citation>
    <scope>NUCLEOTIDE SEQUENCE [LARGE SCALE GENOMIC DNA]</scope>
    <source>
        <strain evidence="1 2">CBS 494.80</strain>
    </source>
</reference>
<organism evidence="1 2">
    <name type="scientific">Oculimacula yallundae</name>
    <dbReference type="NCBI Taxonomy" id="86028"/>
    <lineage>
        <taxon>Eukaryota</taxon>
        <taxon>Fungi</taxon>
        <taxon>Dikarya</taxon>
        <taxon>Ascomycota</taxon>
        <taxon>Pezizomycotina</taxon>
        <taxon>Leotiomycetes</taxon>
        <taxon>Helotiales</taxon>
        <taxon>Ploettnerulaceae</taxon>
        <taxon>Oculimacula</taxon>
    </lineage>
</organism>
<dbReference type="EMBL" id="JAZHXI010000006">
    <property type="protein sequence ID" value="KAL2070492.1"/>
    <property type="molecule type" value="Genomic_DNA"/>
</dbReference>
<evidence type="ECO:0000313" key="2">
    <source>
        <dbReference type="Proteomes" id="UP001595075"/>
    </source>
</evidence>
<sequence length="169" mass="19027">MTRCMVYIHNQTKQNLQCVNFAGSDFHRINSGVAPPGTAAHAVGAMDCPEGNDSNWELTDIQSSEPLGTLFFQRDYGSHQTYFQLYFQLRSKDDCMAMGTSMVTKQDVDRGQGVANVDADMPSNGMENADKYTRECFLQWRPSKSSADTLGNLDWPVMYVAVFDEEHQF</sequence>
<accession>A0ABR4CKK6</accession>
<name>A0ABR4CKK6_9HELO</name>
<proteinExistence type="predicted"/>